<feature type="transmembrane region" description="Helical" evidence="7">
    <location>
        <begin position="373"/>
        <end position="391"/>
    </location>
</feature>
<dbReference type="GO" id="GO:0022857">
    <property type="term" value="F:transmembrane transporter activity"/>
    <property type="evidence" value="ECO:0007669"/>
    <property type="project" value="TreeGrafter"/>
</dbReference>
<dbReference type="EMBL" id="FOSR01000003">
    <property type="protein sequence ID" value="SFK52501.1"/>
    <property type="molecule type" value="Genomic_DNA"/>
</dbReference>
<feature type="domain" description="ABC3 transporter permease C-terminal" evidence="8">
    <location>
        <begin position="292"/>
        <end position="401"/>
    </location>
</feature>
<dbReference type="GO" id="GO:0005886">
    <property type="term" value="C:plasma membrane"/>
    <property type="evidence" value="ECO:0007669"/>
    <property type="project" value="UniProtKB-SubCell"/>
</dbReference>
<evidence type="ECO:0000256" key="5">
    <source>
        <dbReference type="ARBA" id="ARBA00023136"/>
    </source>
</evidence>
<evidence type="ECO:0000256" key="3">
    <source>
        <dbReference type="ARBA" id="ARBA00022692"/>
    </source>
</evidence>
<feature type="transmembrane region" description="Helical" evidence="7">
    <location>
        <begin position="288"/>
        <end position="312"/>
    </location>
</feature>
<proteinExistence type="inferred from homology"/>
<evidence type="ECO:0000256" key="4">
    <source>
        <dbReference type="ARBA" id="ARBA00022989"/>
    </source>
</evidence>
<reference evidence="10" key="1">
    <citation type="submission" date="2016-10" db="EMBL/GenBank/DDBJ databases">
        <authorList>
            <person name="Varghese N."/>
            <person name="Submissions S."/>
        </authorList>
    </citation>
    <scope>NUCLEOTIDE SEQUENCE [LARGE SCALE GENOMIC DNA]</scope>
    <source>
        <strain evidence="10">MO64</strain>
    </source>
</reference>
<dbReference type="Pfam" id="PF02687">
    <property type="entry name" value="FtsX"/>
    <property type="match status" value="1"/>
</dbReference>
<feature type="transmembrane region" description="Helical" evidence="7">
    <location>
        <begin position="340"/>
        <end position="361"/>
    </location>
</feature>
<evidence type="ECO:0000259" key="8">
    <source>
        <dbReference type="Pfam" id="PF02687"/>
    </source>
</evidence>
<feature type="transmembrane region" description="Helical" evidence="7">
    <location>
        <begin position="15"/>
        <end position="39"/>
    </location>
</feature>
<name>A0A1I4A963_9GAMM</name>
<evidence type="ECO:0000313" key="9">
    <source>
        <dbReference type="EMBL" id="SFK52501.1"/>
    </source>
</evidence>
<keyword evidence="4 7" id="KW-1133">Transmembrane helix</keyword>
<dbReference type="Proteomes" id="UP000198725">
    <property type="component" value="Unassembled WGS sequence"/>
</dbReference>
<dbReference type="PANTHER" id="PTHR30572">
    <property type="entry name" value="MEMBRANE COMPONENT OF TRANSPORTER-RELATED"/>
    <property type="match status" value="1"/>
</dbReference>
<evidence type="ECO:0000256" key="6">
    <source>
        <dbReference type="ARBA" id="ARBA00038076"/>
    </source>
</evidence>
<keyword evidence="3 7" id="KW-0812">Transmembrane</keyword>
<organism evidence="9 10">
    <name type="scientific">Rhodanobacter glycinis</name>
    <dbReference type="NCBI Taxonomy" id="582702"/>
    <lineage>
        <taxon>Bacteria</taxon>
        <taxon>Pseudomonadati</taxon>
        <taxon>Pseudomonadota</taxon>
        <taxon>Gammaproteobacteria</taxon>
        <taxon>Lysobacterales</taxon>
        <taxon>Rhodanobacteraceae</taxon>
        <taxon>Rhodanobacter</taxon>
    </lineage>
</organism>
<dbReference type="InterPro" id="IPR050250">
    <property type="entry name" value="Macrolide_Exporter_MacB"/>
</dbReference>
<keyword evidence="5 7" id="KW-0472">Membrane</keyword>
<comment type="similarity">
    <text evidence="6">Belongs to the ABC-4 integral membrane protein family.</text>
</comment>
<gene>
    <name evidence="9" type="ORF">SAMN05192579_103301</name>
</gene>
<protein>
    <submittedName>
        <fullName evidence="9">Putative ABC transport system permease protein</fullName>
    </submittedName>
</protein>
<keyword evidence="10" id="KW-1185">Reference proteome</keyword>
<evidence type="ECO:0000313" key="10">
    <source>
        <dbReference type="Proteomes" id="UP000198725"/>
    </source>
</evidence>
<evidence type="ECO:0000256" key="7">
    <source>
        <dbReference type="SAM" id="Phobius"/>
    </source>
</evidence>
<comment type="subcellular location">
    <subcellularLocation>
        <location evidence="1">Cell membrane</location>
        <topology evidence="1">Multi-pass membrane protein</topology>
    </subcellularLocation>
</comment>
<dbReference type="InterPro" id="IPR003838">
    <property type="entry name" value="ABC3_permease_C"/>
</dbReference>
<dbReference type="PANTHER" id="PTHR30572:SF4">
    <property type="entry name" value="ABC TRANSPORTER PERMEASE YTRF"/>
    <property type="match status" value="1"/>
</dbReference>
<evidence type="ECO:0000256" key="1">
    <source>
        <dbReference type="ARBA" id="ARBA00004651"/>
    </source>
</evidence>
<evidence type="ECO:0000256" key="2">
    <source>
        <dbReference type="ARBA" id="ARBA00022475"/>
    </source>
</evidence>
<accession>A0A1I4A963</accession>
<dbReference type="AlphaFoldDB" id="A0A1I4A963"/>
<keyword evidence="2" id="KW-1003">Cell membrane</keyword>
<sequence>MQILPIFAALRRHKLVMWLLILEIALTCAIVCNSMFLIAQNLQRMHMPSGIAEHELVQIQMAYIGTRPDSGARTQADLAALRQIPGVTQVALVDKLPFGSGNNSNIKLKPDQPQPSMNAGLYFGENLLPTFGVKLIAGRSFAPEEFVTLDQALQGINDNSPNDLPHVAIVTQAMAQRLWPVQNALGKTFYIGKDIPLRVVGVLARLTRPNTLQAGPAFSFVVPISENLSDGGGSYVVRSKPQDRARVLRDAVAKLKAIDPNRVVLAHRTYDEARAAFFQADQSMAGTLVGVCVVLLVVTALGIGGLASFWVAQRRKQIGIRRAIGATRGDILRYFQTENFLIVSFGIAIGMLLAFVLNAVLMKFYELPHLPLYYLPIGALALWGLGQLAVLGPALRAAAVPPVVATRSV</sequence>